<name>A0A835PEF0_VANPL</name>
<protein>
    <submittedName>
        <fullName evidence="1">Uncharacterized protein</fullName>
    </submittedName>
</protein>
<dbReference type="AlphaFoldDB" id="A0A835PEF0"/>
<dbReference type="Proteomes" id="UP000636800">
    <property type="component" value="Unassembled WGS sequence"/>
</dbReference>
<dbReference type="OrthoDB" id="4564at2759"/>
<evidence type="ECO:0000313" key="1">
    <source>
        <dbReference type="EMBL" id="KAG0450631.1"/>
    </source>
</evidence>
<gene>
    <name evidence="1" type="ORF">HPP92_026839</name>
</gene>
<sequence length="64" mass="7367">MDDKLICRNDLCNAAFYTRLGRRVERWMVRHAADAQSSRHADGMRAQRGNACDMALSKTQMTHK</sequence>
<dbReference type="EMBL" id="JADCNL010000097">
    <property type="protein sequence ID" value="KAG0450631.1"/>
    <property type="molecule type" value="Genomic_DNA"/>
</dbReference>
<accession>A0A835PEF0</accession>
<reference evidence="1 2" key="1">
    <citation type="journal article" date="2020" name="Nat. Food">
        <title>A phased Vanilla planifolia genome enables genetic improvement of flavour and production.</title>
        <authorList>
            <person name="Hasing T."/>
            <person name="Tang H."/>
            <person name="Brym M."/>
            <person name="Khazi F."/>
            <person name="Huang T."/>
            <person name="Chambers A.H."/>
        </authorList>
    </citation>
    <scope>NUCLEOTIDE SEQUENCE [LARGE SCALE GENOMIC DNA]</scope>
    <source>
        <tissue evidence="1">Leaf</tissue>
    </source>
</reference>
<evidence type="ECO:0000313" key="2">
    <source>
        <dbReference type="Proteomes" id="UP000636800"/>
    </source>
</evidence>
<comment type="caution">
    <text evidence="1">The sequence shown here is derived from an EMBL/GenBank/DDBJ whole genome shotgun (WGS) entry which is preliminary data.</text>
</comment>
<proteinExistence type="predicted"/>
<keyword evidence="2" id="KW-1185">Reference proteome</keyword>
<organism evidence="1 2">
    <name type="scientific">Vanilla planifolia</name>
    <name type="common">Vanilla</name>
    <dbReference type="NCBI Taxonomy" id="51239"/>
    <lineage>
        <taxon>Eukaryota</taxon>
        <taxon>Viridiplantae</taxon>
        <taxon>Streptophyta</taxon>
        <taxon>Embryophyta</taxon>
        <taxon>Tracheophyta</taxon>
        <taxon>Spermatophyta</taxon>
        <taxon>Magnoliopsida</taxon>
        <taxon>Liliopsida</taxon>
        <taxon>Asparagales</taxon>
        <taxon>Orchidaceae</taxon>
        <taxon>Vanilloideae</taxon>
        <taxon>Vanilleae</taxon>
        <taxon>Vanilla</taxon>
    </lineage>
</organism>